<protein>
    <submittedName>
        <fullName evidence="1">Uncharacterized protein</fullName>
    </submittedName>
</protein>
<dbReference type="PATRIC" id="fig|37919.13.peg.898"/>
<organism evidence="1 2">
    <name type="scientific">Rhodococcus opacus</name>
    <name type="common">Nocardia opaca</name>
    <dbReference type="NCBI Taxonomy" id="37919"/>
    <lineage>
        <taxon>Bacteria</taxon>
        <taxon>Bacillati</taxon>
        <taxon>Actinomycetota</taxon>
        <taxon>Actinomycetes</taxon>
        <taxon>Mycobacteriales</taxon>
        <taxon>Nocardiaceae</taxon>
        <taxon>Rhodococcus</taxon>
    </lineage>
</organism>
<reference evidence="1 2" key="1">
    <citation type="submission" date="2014-07" db="EMBL/GenBank/DDBJ databases">
        <authorList>
            <person name="Zhang J.E."/>
            <person name="Yang H."/>
            <person name="Guo J."/>
            <person name="Deng Z."/>
            <person name="Luo H."/>
            <person name="Luo M."/>
            <person name="Zhao B."/>
        </authorList>
    </citation>
    <scope>NUCLEOTIDE SEQUENCE [LARGE SCALE GENOMIC DNA]</scope>
    <source>
        <strain evidence="1 2">1CP</strain>
    </source>
</reference>
<accession>A0A1B1JZ39</accession>
<evidence type="ECO:0000313" key="1">
    <source>
        <dbReference type="EMBL" id="ANS25621.1"/>
    </source>
</evidence>
<proteinExistence type="predicted"/>
<name>A0A1B1JZ39_RHOOP</name>
<gene>
    <name evidence="1" type="ORF">R1CP_04420</name>
</gene>
<dbReference type="AlphaFoldDB" id="A0A1B1JZ39"/>
<sequence length="212" mass="22406">MCGGCPGAKAGDWLSPVIRTHTQREAVARLVGSAAARVRSTPSGWTVASPTGRTIVAATMTELWSGLLACGQPEPAWEGVRLPESFDEPEPLPDRRTPLSVTADTRALARQQVEQHLAAPHCFHVRVAEVHDGTGTSTAVLEFDSATRGAIVLSGMLAHGHGDGRGLDARIALADSVVTLQTWDGHGLGFSVERNVQSSSAARERGVYPERG</sequence>
<dbReference type="RefSeq" id="WP_065489068.1">
    <property type="nucleotide sequence ID" value="NZ_CP009111.1"/>
</dbReference>
<dbReference type="Proteomes" id="UP000186108">
    <property type="component" value="Chromosome"/>
</dbReference>
<evidence type="ECO:0000313" key="2">
    <source>
        <dbReference type="Proteomes" id="UP000186108"/>
    </source>
</evidence>
<dbReference type="EMBL" id="CP009111">
    <property type="protein sequence ID" value="ANS25621.1"/>
    <property type="molecule type" value="Genomic_DNA"/>
</dbReference>